<reference evidence="4 5" key="1">
    <citation type="submission" date="2024-01" db="EMBL/GenBank/DDBJ databases">
        <authorList>
            <person name="Alioto T."/>
            <person name="Alioto T."/>
            <person name="Gomez Garrido J."/>
        </authorList>
    </citation>
    <scope>NUCLEOTIDE SEQUENCE [LARGE SCALE GENOMIC DNA]</scope>
</reference>
<dbReference type="PANTHER" id="PTHR24252">
    <property type="entry name" value="ACROSIN-RELATED"/>
    <property type="match status" value="1"/>
</dbReference>
<evidence type="ECO:0000256" key="2">
    <source>
        <dbReference type="SAM" id="Phobius"/>
    </source>
</evidence>
<dbReference type="FunFam" id="2.40.10.10:FF:000068">
    <property type="entry name" value="transmembrane protease serine 2"/>
    <property type="match status" value="1"/>
</dbReference>
<dbReference type="Gene3D" id="2.40.10.10">
    <property type="entry name" value="Trypsin-like serine proteases"/>
    <property type="match status" value="2"/>
</dbReference>
<evidence type="ECO:0000256" key="1">
    <source>
        <dbReference type="ARBA" id="ARBA00023157"/>
    </source>
</evidence>
<evidence type="ECO:0000313" key="5">
    <source>
        <dbReference type="Proteomes" id="UP001314229"/>
    </source>
</evidence>
<dbReference type="InterPro" id="IPR001254">
    <property type="entry name" value="Trypsin_dom"/>
</dbReference>
<evidence type="ECO:0000313" key="4">
    <source>
        <dbReference type="EMBL" id="CAK6970938.1"/>
    </source>
</evidence>
<dbReference type="PROSITE" id="PS50240">
    <property type="entry name" value="TRYPSIN_DOM"/>
    <property type="match status" value="1"/>
</dbReference>
<dbReference type="Proteomes" id="UP001314229">
    <property type="component" value="Unassembled WGS sequence"/>
</dbReference>
<organism evidence="4 5">
    <name type="scientific">Scomber scombrus</name>
    <name type="common">Atlantic mackerel</name>
    <name type="synonym">Scomber vernalis</name>
    <dbReference type="NCBI Taxonomy" id="13677"/>
    <lineage>
        <taxon>Eukaryota</taxon>
        <taxon>Metazoa</taxon>
        <taxon>Chordata</taxon>
        <taxon>Craniata</taxon>
        <taxon>Vertebrata</taxon>
        <taxon>Euteleostomi</taxon>
        <taxon>Actinopterygii</taxon>
        <taxon>Neopterygii</taxon>
        <taxon>Teleostei</taxon>
        <taxon>Neoteleostei</taxon>
        <taxon>Acanthomorphata</taxon>
        <taxon>Pelagiaria</taxon>
        <taxon>Scombriformes</taxon>
        <taxon>Scombridae</taxon>
        <taxon>Scomber</taxon>
    </lineage>
</organism>
<dbReference type="GO" id="GO:0006508">
    <property type="term" value="P:proteolysis"/>
    <property type="evidence" value="ECO:0007669"/>
    <property type="project" value="InterPro"/>
</dbReference>
<keyword evidence="1" id="KW-1015">Disulfide bond</keyword>
<feature type="transmembrane region" description="Helical" evidence="2">
    <location>
        <begin position="16"/>
        <end position="40"/>
    </location>
</feature>
<dbReference type="CDD" id="cd00190">
    <property type="entry name" value="Tryp_SPc"/>
    <property type="match status" value="1"/>
</dbReference>
<feature type="domain" description="Peptidase S1" evidence="3">
    <location>
        <begin position="1"/>
        <end position="251"/>
    </location>
</feature>
<dbReference type="Pfam" id="PF00089">
    <property type="entry name" value="Trypsin"/>
    <property type="match status" value="1"/>
</dbReference>
<dbReference type="EMBL" id="CAWUFR010000169">
    <property type="protein sequence ID" value="CAK6970938.1"/>
    <property type="molecule type" value="Genomic_DNA"/>
</dbReference>
<keyword evidence="2" id="KW-1133">Transmembrane helix</keyword>
<keyword evidence="5" id="KW-1185">Reference proteome</keyword>
<comment type="caution">
    <text evidence="4">The sequence shown here is derived from an EMBL/GenBank/DDBJ whole genome shotgun (WGS) entry which is preliminary data.</text>
</comment>
<protein>
    <submittedName>
        <fullName evidence="4">Prostasin-like, partial</fullName>
    </submittedName>
</protein>
<keyword evidence="2" id="KW-0472">Membrane</keyword>
<dbReference type="AlphaFoldDB" id="A0AAV1PHR1"/>
<dbReference type="InterPro" id="IPR009003">
    <property type="entry name" value="Peptidase_S1_PA"/>
</dbReference>
<dbReference type="InterPro" id="IPR043504">
    <property type="entry name" value="Peptidase_S1_PA_chymotrypsin"/>
</dbReference>
<evidence type="ECO:0000259" key="3">
    <source>
        <dbReference type="PROSITE" id="PS50240"/>
    </source>
</evidence>
<sequence>MLQQEVGPGRLVCRDLAAMFVVVPSSTVIYALEIYLVYILPKTNANVSFFCSTNTNRWQVSLGRQNLQGTNPNEVTRTVARIILHPNYDSNTNNNDIALLKLSSPVKFTDYIRPVCLAASSSVFNNGTDSWVTGWGAVKEGVSLPFPETLQEVEVPVLGNRQCNCLNGVGTVTREVQWWQSDMEVSLESLVLVLAVLQPICQESTQVSSYTSWINSLHPSDKPGFVQFAKSELTAAAPVLVCHLLHNYYYY</sequence>
<dbReference type="PANTHER" id="PTHR24252:SF7">
    <property type="entry name" value="HYALIN"/>
    <property type="match status" value="1"/>
</dbReference>
<proteinExistence type="predicted"/>
<keyword evidence="2" id="KW-0812">Transmembrane</keyword>
<name>A0AAV1PHR1_SCOSC</name>
<dbReference type="SUPFAM" id="SSF50494">
    <property type="entry name" value="Trypsin-like serine proteases"/>
    <property type="match status" value="1"/>
</dbReference>
<gene>
    <name evidence="4" type="ORF">FSCOSCO3_A026676</name>
</gene>
<dbReference type="GO" id="GO:0004252">
    <property type="term" value="F:serine-type endopeptidase activity"/>
    <property type="evidence" value="ECO:0007669"/>
    <property type="project" value="InterPro"/>
</dbReference>
<accession>A0AAV1PHR1</accession>
<dbReference type="SMART" id="SM00020">
    <property type="entry name" value="Tryp_SPc"/>
    <property type="match status" value="1"/>
</dbReference>